<comment type="pathway">
    <text evidence="2">Organic acid metabolism; glycolate biosynthesis; glycolate from 2-phosphoglycolate: step 1/1.</text>
</comment>
<accession>A0ABN8DYQ7</accession>
<gene>
    <name evidence="5" type="primary">gph_2</name>
    <name evidence="5" type="ORF">VST7929_03058</name>
</gene>
<dbReference type="Proteomes" id="UP000838672">
    <property type="component" value="Unassembled WGS sequence"/>
</dbReference>
<dbReference type="EC" id="3.1.3.18" evidence="4"/>
<dbReference type="Gene3D" id="3.40.50.1000">
    <property type="entry name" value="HAD superfamily/HAD-like"/>
    <property type="match status" value="1"/>
</dbReference>
<evidence type="ECO:0000256" key="3">
    <source>
        <dbReference type="ARBA" id="ARBA00006171"/>
    </source>
</evidence>
<evidence type="ECO:0000313" key="6">
    <source>
        <dbReference type="Proteomes" id="UP000838672"/>
    </source>
</evidence>
<dbReference type="RefSeq" id="WP_237468386.1">
    <property type="nucleotide sequence ID" value="NZ_CAKLDI010000002.1"/>
</dbReference>
<comment type="caution">
    <text evidence="5">The sequence shown here is derived from an EMBL/GenBank/DDBJ whole genome shotgun (WGS) entry which is preliminary data.</text>
</comment>
<evidence type="ECO:0000256" key="4">
    <source>
        <dbReference type="ARBA" id="ARBA00013078"/>
    </source>
</evidence>
<organism evidence="5 6">
    <name type="scientific">Vibrio stylophorae</name>
    <dbReference type="NCBI Taxonomy" id="659351"/>
    <lineage>
        <taxon>Bacteria</taxon>
        <taxon>Pseudomonadati</taxon>
        <taxon>Pseudomonadota</taxon>
        <taxon>Gammaproteobacteria</taxon>
        <taxon>Vibrionales</taxon>
        <taxon>Vibrionaceae</taxon>
        <taxon>Vibrio</taxon>
    </lineage>
</organism>
<dbReference type="PANTHER" id="PTHR43434:SF1">
    <property type="entry name" value="PHOSPHOGLYCOLATE PHOSPHATASE"/>
    <property type="match status" value="1"/>
</dbReference>
<dbReference type="EMBL" id="CAKLDI010000002">
    <property type="protein sequence ID" value="CAH0535486.1"/>
    <property type="molecule type" value="Genomic_DNA"/>
</dbReference>
<dbReference type="InterPro" id="IPR023198">
    <property type="entry name" value="PGP-like_dom2"/>
</dbReference>
<evidence type="ECO:0000256" key="1">
    <source>
        <dbReference type="ARBA" id="ARBA00000830"/>
    </source>
</evidence>
<evidence type="ECO:0000256" key="2">
    <source>
        <dbReference type="ARBA" id="ARBA00004818"/>
    </source>
</evidence>
<evidence type="ECO:0000313" key="5">
    <source>
        <dbReference type="EMBL" id="CAH0535486.1"/>
    </source>
</evidence>
<reference evidence="5" key="1">
    <citation type="submission" date="2021-11" db="EMBL/GenBank/DDBJ databases">
        <authorList>
            <person name="Rodrigo-Torres L."/>
            <person name="Arahal R. D."/>
            <person name="Lucena T."/>
        </authorList>
    </citation>
    <scope>NUCLEOTIDE SEQUENCE</scope>
    <source>
        <strain evidence="5">CECT 7929</strain>
    </source>
</reference>
<dbReference type="InterPro" id="IPR006439">
    <property type="entry name" value="HAD-SF_hydro_IA"/>
</dbReference>
<keyword evidence="5" id="KW-0378">Hydrolase</keyword>
<dbReference type="InterPro" id="IPR036412">
    <property type="entry name" value="HAD-like_sf"/>
</dbReference>
<proteinExistence type="inferred from homology"/>
<dbReference type="SUPFAM" id="SSF56784">
    <property type="entry name" value="HAD-like"/>
    <property type="match status" value="1"/>
</dbReference>
<dbReference type="InterPro" id="IPR023214">
    <property type="entry name" value="HAD_sf"/>
</dbReference>
<dbReference type="Gene3D" id="1.10.150.240">
    <property type="entry name" value="Putative phosphatase, domain 2"/>
    <property type="match status" value="1"/>
</dbReference>
<dbReference type="PANTHER" id="PTHR43434">
    <property type="entry name" value="PHOSPHOGLYCOLATE PHOSPHATASE"/>
    <property type="match status" value="1"/>
</dbReference>
<dbReference type="InterPro" id="IPR050155">
    <property type="entry name" value="HAD-like_hydrolase_sf"/>
</dbReference>
<dbReference type="NCBIfam" id="TIGR01549">
    <property type="entry name" value="HAD-SF-IA-v1"/>
    <property type="match status" value="1"/>
</dbReference>
<dbReference type="SFLD" id="SFLDS00003">
    <property type="entry name" value="Haloacid_Dehalogenase"/>
    <property type="match status" value="1"/>
</dbReference>
<sequence>MKFKGLLFDKDGTLLEFHNLWLNVSHGVSQVVKDYSNQHQGHQNVTITALLSAIGIEGDVVLNHGLLASNPVEDIAQAWFDMLAPDVSIAAFTQVTKAAFNQQVKHHCEWIQALPGVTEKLRAFKQQGIYLGIATADTKDATLYSLAKAGLSELFDYIGYSDGDIEPKPAPALLNAFCQQCGIEPHEVIMFGDTVSDMEFGHRAGAKKVGVLTGTALRDELAPVADLVISSVAHFDLQAFNALD</sequence>
<protein>
    <recommendedName>
        <fullName evidence="4">phosphoglycolate phosphatase</fullName>
        <ecNumber evidence="4">3.1.3.18</ecNumber>
    </recommendedName>
</protein>
<dbReference type="SFLD" id="SFLDG01129">
    <property type="entry name" value="C1.5:_HAD__Beta-PGM__Phosphata"/>
    <property type="match status" value="1"/>
</dbReference>
<name>A0ABN8DYQ7_9VIBR</name>
<comment type="similarity">
    <text evidence="3">Belongs to the HAD-like hydrolase superfamily. CbbY/CbbZ/Gph/YieH family.</text>
</comment>
<dbReference type="GO" id="GO:0008967">
    <property type="term" value="F:phosphoglycolate phosphatase activity"/>
    <property type="evidence" value="ECO:0007669"/>
    <property type="project" value="UniProtKB-EC"/>
</dbReference>
<keyword evidence="6" id="KW-1185">Reference proteome</keyword>
<dbReference type="Pfam" id="PF00702">
    <property type="entry name" value="Hydrolase"/>
    <property type="match status" value="1"/>
</dbReference>
<comment type="catalytic activity">
    <reaction evidence="1">
        <text>2-phosphoglycolate + H2O = glycolate + phosphate</text>
        <dbReference type="Rhea" id="RHEA:14369"/>
        <dbReference type="ChEBI" id="CHEBI:15377"/>
        <dbReference type="ChEBI" id="CHEBI:29805"/>
        <dbReference type="ChEBI" id="CHEBI:43474"/>
        <dbReference type="ChEBI" id="CHEBI:58033"/>
        <dbReference type="EC" id="3.1.3.18"/>
    </reaction>
</comment>